<dbReference type="Proteomes" id="UP000275910">
    <property type="component" value="Unassembled WGS sequence"/>
</dbReference>
<comment type="caution">
    <text evidence="3">The sequence shown here is derived from an EMBL/GenBank/DDBJ whole genome shotgun (WGS) entry which is preliminary data.</text>
</comment>
<evidence type="ECO:0000256" key="1">
    <source>
        <dbReference type="SAM" id="MobiDB-lite"/>
    </source>
</evidence>
<gene>
    <name evidence="3" type="ORF">D9T17_04395</name>
</gene>
<feature type="region of interest" description="Disordered" evidence="1">
    <location>
        <begin position="129"/>
        <end position="152"/>
    </location>
</feature>
<dbReference type="EMBL" id="RCTY01000013">
    <property type="protein sequence ID" value="ROU08318.1"/>
    <property type="molecule type" value="Genomic_DNA"/>
</dbReference>
<protein>
    <recommendedName>
        <fullName evidence="5">Lipoprotein</fullName>
    </recommendedName>
</protein>
<feature type="chain" id="PRO_5018107564" description="Lipoprotein" evidence="2">
    <location>
        <begin position="29"/>
        <end position="286"/>
    </location>
</feature>
<keyword evidence="2" id="KW-0732">Signal</keyword>
<feature type="signal peptide" evidence="2">
    <location>
        <begin position="1"/>
        <end position="28"/>
    </location>
</feature>
<dbReference type="AlphaFoldDB" id="A0A3N2RLG8"/>
<evidence type="ECO:0000313" key="4">
    <source>
        <dbReference type="Proteomes" id="UP000275910"/>
    </source>
</evidence>
<evidence type="ECO:0008006" key="5">
    <source>
        <dbReference type="Google" id="ProtNLM"/>
    </source>
</evidence>
<dbReference type="PROSITE" id="PS51257">
    <property type="entry name" value="PROKAR_LIPOPROTEIN"/>
    <property type="match status" value="1"/>
</dbReference>
<proteinExistence type="predicted"/>
<reference evidence="3 4" key="1">
    <citation type="submission" date="2018-10" db="EMBL/GenBank/DDBJ databases">
        <title>The genome of Lysobacter enzymogenes OH11.</title>
        <authorList>
            <person name="Liu F."/>
            <person name="Zhao Y."/>
            <person name="Qian G."/>
            <person name="Chen Y."/>
            <person name="Xu H."/>
        </authorList>
    </citation>
    <scope>NUCLEOTIDE SEQUENCE [LARGE SCALE GENOMIC DNA]</scope>
    <source>
        <strain evidence="3 4">OH11</strain>
    </source>
</reference>
<sequence length="286" mass="32134">MLMTPPRAPLPWLLAVACLAAAACGSGAAPPPAAEASRPMTPTDANAGERMAEVHLGPHRFRIPSNYFDIERGQDAQGFMRLILRWPELAPLPAGTHYLSGGESERARNIDISPDYIDRVPLQTSLERDLISNTDSEQERRENPTLNPDLRIHGDPVHGLTPYYTDFAKVDAYYRERYGKHADTAAQRHSPFNNDWLVGRDAQGTLTTVIKCTSREEPEGARIVEGRLELLDAPMLPSCSHSFLMPRYGANVRVSYQRIFVRDWKRIEQRIREIFDNGYLGDAPAR</sequence>
<dbReference type="InterPro" id="IPR049732">
    <property type="entry name" value="Smlt3025-like"/>
</dbReference>
<name>A0A3N2RLG8_LYSEN</name>
<evidence type="ECO:0000313" key="3">
    <source>
        <dbReference type="EMBL" id="ROU08318.1"/>
    </source>
</evidence>
<accession>A0A3N2RLG8</accession>
<dbReference type="CDD" id="cd20897">
    <property type="entry name" value="Smlt3025-like"/>
    <property type="match status" value="1"/>
</dbReference>
<evidence type="ECO:0000256" key="2">
    <source>
        <dbReference type="SAM" id="SignalP"/>
    </source>
</evidence>
<organism evidence="3 4">
    <name type="scientific">Lysobacter enzymogenes</name>
    <dbReference type="NCBI Taxonomy" id="69"/>
    <lineage>
        <taxon>Bacteria</taxon>
        <taxon>Pseudomonadati</taxon>
        <taxon>Pseudomonadota</taxon>
        <taxon>Gammaproteobacteria</taxon>
        <taxon>Lysobacterales</taxon>
        <taxon>Lysobacteraceae</taxon>
        <taxon>Lysobacter</taxon>
    </lineage>
</organism>